<gene>
    <name evidence="2" type="ORF">TCAP_00751</name>
</gene>
<accession>A0A2K3QP71</accession>
<keyword evidence="1" id="KW-1133">Transmembrane helix</keyword>
<feature type="transmembrane region" description="Helical" evidence="1">
    <location>
        <begin position="112"/>
        <end position="136"/>
    </location>
</feature>
<feature type="transmembrane region" description="Helical" evidence="1">
    <location>
        <begin position="142"/>
        <end position="162"/>
    </location>
</feature>
<reference evidence="2 3" key="1">
    <citation type="submission" date="2017-08" db="EMBL/GenBank/DDBJ databases">
        <title>Harnessing the power of phylogenomics to disentangle the directionality and signatures of interkingdom host jumping in the parasitic fungal genus Tolypocladium.</title>
        <authorList>
            <person name="Quandt C.A."/>
            <person name="Patterson W."/>
            <person name="Spatafora J.W."/>
        </authorList>
    </citation>
    <scope>NUCLEOTIDE SEQUENCE [LARGE SCALE GENOMIC DNA]</scope>
    <source>
        <strain evidence="2 3">CBS 113982</strain>
    </source>
</reference>
<evidence type="ECO:0000256" key="1">
    <source>
        <dbReference type="SAM" id="Phobius"/>
    </source>
</evidence>
<dbReference type="EMBL" id="NRSZ01000125">
    <property type="protein sequence ID" value="PNY29334.1"/>
    <property type="molecule type" value="Genomic_DNA"/>
</dbReference>
<keyword evidence="3" id="KW-1185">Reference proteome</keyword>
<evidence type="ECO:0000313" key="2">
    <source>
        <dbReference type="EMBL" id="PNY29334.1"/>
    </source>
</evidence>
<keyword evidence="1" id="KW-0812">Transmembrane</keyword>
<comment type="caution">
    <text evidence="2">The sequence shown here is derived from an EMBL/GenBank/DDBJ whole genome shotgun (WGS) entry which is preliminary data.</text>
</comment>
<keyword evidence="1" id="KW-0472">Membrane</keyword>
<protein>
    <recommendedName>
        <fullName evidence="4">Transmembrane protein</fullName>
    </recommendedName>
</protein>
<feature type="transmembrane region" description="Helical" evidence="1">
    <location>
        <begin position="70"/>
        <end position="91"/>
    </location>
</feature>
<dbReference type="AlphaFoldDB" id="A0A2K3QP71"/>
<name>A0A2K3QP71_9HYPO</name>
<proteinExistence type="predicted"/>
<evidence type="ECO:0000313" key="3">
    <source>
        <dbReference type="Proteomes" id="UP000236621"/>
    </source>
</evidence>
<sequence>MLLLFFLPRPMLRRPLVFSGFSGVSPFSLPPATASLFPLSLWKKLKLLLDRDLLRLDRSRMPAIGPELPLLSLFLALSSFAAVFLLSSRTFCSSSCSLLRVRTLLTMSSLRFLSSSFTASLARLSLSFSACFAAFSAVSRSFFSRFLSSLVFASCFIVAVLVSPEVGGITGLGGMAPIGGELGRSGAVLACASFDIASCSEVGGIGCVACRFNGAVSAFSPSSCATFAAWVANMTSSIPSFSCSSLTFSKVVSW</sequence>
<organism evidence="2 3">
    <name type="scientific">Tolypocladium capitatum</name>
    <dbReference type="NCBI Taxonomy" id="45235"/>
    <lineage>
        <taxon>Eukaryota</taxon>
        <taxon>Fungi</taxon>
        <taxon>Dikarya</taxon>
        <taxon>Ascomycota</taxon>
        <taxon>Pezizomycotina</taxon>
        <taxon>Sordariomycetes</taxon>
        <taxon>Hypocreomycetidae</taxon>
        <taxon>Hypocreales</taxon>
        <taxon>Ophiocordycipitaceae</taxon>
        <taxon>Tolypocladium</taxon>
    </lineage>
</organism>
<evidence type="ECO:0008006" key="4">
    <source>
        <dbReference type="Google" id="ProtNLM"/>
    </source>
</evidence>
<dbReference type="Proteomes" id="UP000236621">
    <property type="component" value="Unassembled WGS sequence"/>
</dbReference>